<dbReference type="SMART" id="SM00552">
    <property type="entry name" value="ADEAMc"/>
    <property type="match status" value="1"/>
</dbReference>
<evidence type="ECO:0000259" key="2">
    <source>
        <dbReference type="PROSITE" id="PS50141"/>
    </source>
</evidence>
<dbReference type="OrthoDB" id="10268011at2759"/>
<feature type="region of interest" description="Disordered" evidence="1">
    <location>
        <begin position="395"/>
        <end position="424"/>
    </location>
</feature>
<feature type="region of interest" description="Disordered" evidence="1">
    <location>
        <begin position="194"/>
        <end position="241"/>
    </location>
</feature>
<dbReference type="GO" id="GO:0003726">
    <property type="term" value="F:double-stranded RNA adenosine deaminase activity"/>
    <property type="evidence" value="ECO:0007669"/>
    <property type="project" value="TreeGrafter"/>
</dbReference>
<feature type="compositionally biased region" description="Low complexity" evidence="1">
    <location>
        <begin position="207"/>
        <end position="224"/>
    </location>
</feature>
<reference evidence="3" key="1">
    <citation type="submission" date="2016-04" db="EMBL/GenBank/DDBJ databases">
        <authorList>
            <person name="Evans L.H."/>
            <person name="Alamgir A."/>
            <person name="Owens N."/>
            <person name="Weber N.D."/>
            <person name="Virtaneva K."/>
            <person name="Barbian K."/>
            <person name="Babar A."/>
            <person name="Rosenke K."/>
        </authorList>
    </citation>
    <scope>NUCLEOTIDE SEQUENCE</scope>
    <source>
        <strain evidence="3">UB2112</strain>
    </source>
</reference>
<dbReference type="AlphaFoldDB" id="A0A1K0FW59"/>
<dbReference type="PROSITE" id="PS50141">
    <property type="entry name" value="A_DEAMIN_EDITASE"/>
    <property type="match status" value="1"/>
</dbReference>
<name>A0A1K0FW59_9BASI</name>
<dbReference type="PANTHER" id="PTHR10910:SF62">
    <property type="entry name" value="AT07585P-RELATED"/>
    <property type="match status" value="1"/>
</dbReference>
<dbReference type="Proteomes" id="UP000658997">
    <property type="component" value="Unassembled WGS sequence"/>
</dbReference>
<reference evidence="5" key="2">
    <citation type="submission" date="2016-04" db="EMBL/GenBank/DDBJ databases">
        <authorList>
            <person name="Guldener U."/>
            <person name="Guldener U."/>
        </authorList>
    </citation>
    <scope>NUCLEOTIDE SEQUENCE [LARGE SCALE GENOMIC DNA]</scope>
    <source>
        <strain evidence="5">UB2112</strain>
    </source>
</reference>
<accession>A0A1K0FW59</accession>
<dbReference type="PANTHER" id="PTHR10910">
    <property type="entry name" value="EUKARYOTE SPECIFIC DSRNA BINDING PROTEIN"/>
    <property type="match status" value="1"/>
</dbReference>
<evidence type="ECO:0000313" key="3">
    <source>
        <dbReference type="EMBL" id="SAM64145.1"/>
    </source>
</evidence>
<dbReference type="Pfam" id="PF02137">
    <property type="entry name" value="A_deamin"/>
    <property type="match status" value="1"/>
</dbReference>
<keyword evidence="6" id="KW-1185">Reference proteome</keyword>
<dbReference type="GO" id="GO:0005730">
    <property type="term" value="C:nucleolus"/>
    <property type="evidence" value="ECO:0007669"/>
    <property type="project" value="TreeGrafter"/>
</dbReference>
<protein>
    <submittedName>
        <fullName evidence="3">Related to tRNA-specific adenosine deaminase 1</fullName>
    </submittedName>
</protein>
<dbReference type="GO" id="GO:0006396">
    <property type="term" value="P:RNA processing"/>
    <property type="evidence" value="ECO:0007669"/>
    <property type="project" value="InterPro"/>
</dbReference>
<dbReference type="Proteomes" id="UP000179920">
    <property type="component" value="Chromosome I"/>
</dbReference>
<feature type="compositionally biased region" description="Basic and acidic residues" evidence="1">
    <location>
        <begin position="511"/>
        <end position="522"/>
    </location>
</feature>
<proteinExistence type="predicted"/>
<evidence type="ECO:0000256" key="1">
    <source>
        <dbReference type="SAM" id="MobiDB-lite"/>
    </source>
</evidence>
<gene>
    <name evidence="4" type="ORF">UBRO2_05196</name>
    <name evidence="3" type="ORF">UBRO_08396</name>
</gene>
<dbReference type="EMBL" id="ULHB01000148">
    <property type="protein sequence ID" value="SYW83494.1"/>
    <property type="molecule type" value="Genomic_DNA"/>
</dbReference>
<feature type="region of interest" description="Disordered" evidence="1">
    <location>
        <begin position="511"/>
        <end position="541"/>
    </location>
</feature>
<evidence type="ECO:0000313" key="6">
    <source>
        <dbReference type="Proteomes" id="UP000658997"/>
    </source>
</evidence>
<evidence type="ECO:0000313" key="5">
    <source>
        <dbReference type="Proteomes" id="UP000179920"/>
    </source>
</evidence>
<dbReference type="InterPro" id="IPR002466">
    <property type="entry name" value="A_deamin"/>
</dbReference>
<organism evidence="3 5">
    <name type="scientific">Ustilago bromivora</name>
    <dbReference type="NCBI Taxonomy" id="307758"/>
    <lineage>
        <taxon>Eukaryota</taxon>
        <taxon>Fungi</taxon>
        <taxon>Dikarya</taxon>
        <taxon>Basidiomycota</taxon>
        <taxon>Ustilaginomycotina</taxon>
        <taxon>Ustilaginomycetes</taxon>
        <taxon>Ustilaginales</taxon>
        <taxon>Ustilaginaceae</taxon>
        <taxon>Ustilago</taxon>
    </lineage>
</organism>
<dbReference type="GO" id="GO:0005737">
    <property type="term" value="C:cytoplasm"/>
    <property type="evidence" value="ECO:0007669"/>
    <property type="project" value="TreeGrafter"/>
</dbReference>
<dbReference type="EMBL" id="LT558117">
    <property type="protein sequence ID" value="SAM64145.1"/>
    <property type="molecule type" value="Genomic_DNA"/>
</dbReference>
<dbReference type="GO" id="GO:0003725">
    <property type="term" value="F:double-stranded RNA binding"/>
    <property type="evidence" value="ECO:0007669"/>
    <property type="project" value="TreeGrafter"/>
</dbReference>
<dbReference type="GO" id="GO:0008251">
    <property type="term" value="F:tRNA-specific adenosine deaminase activity"/>
    <property type="evidence" value="ECO:0007669"/>
    <property type="project" value="TreeGrafter"/>
</dbReference>
<evidence type="ECO:0000313" key="4">
    <source>
        <dbReference type="EMBL" id="SYW83494.1"/>
    </source>
</evidence>
<reference evidence="4" key="3">
    <citation type="submission" date="2018-08" db="EMBL/GenBank/DDBJ databases">
        <authorList>
            <person name="Guldener U."/>
        </authorList>
    </citation>
    <scope>NUCLEOTIDE SEQUENCE</scope>
    <source>
        <strain evidence="4">UB2</strain>
    </source>
</reference>
<feature type="domain" description="A to I editase" evidence="2">
    <location>
        <begin position="71"/>
        <end position="281"/>
    </location>
</feature>
<sequence>MLHSAEAQSREIDHEKIASLAISTYLNKLPPRGAKPGTKSNGHLEWTVLAAFILSFPSPTSPSGRDYALISLATGLKCLPYTSLPPNGDVLHDQHAEVLARRGARFWLLNRLHSEVNTGEEGGPKLFEKVEDGERRKLRQEVQVHLYVSTLPCGDASNKLLEFQRAAQDQVAGKEGALTLSELLELHTTDSGLCRNAATGGTGGEGSVVRGRASSAHPSSSSNSVTGSLRTKPGRPDSPPSIAMSCSDKIALWNASEIGIQGSLLSALLTPIYIYSITISDHPTRHIFPSFPLDPSGSETEEKQRAALRRVLAKDCKRALNRARTQQEGQEIEAGWSHQPFADSRESKLEQAWSAFSSDITNAQQGPKDKMEAFKANHDPSSCPNSVLHIASPTFEGGKTENLASGTKMGAPTKRAKAKEGDLSGPLKSAARSVVCKLNYYQSVVTLYSSISGKDLDQTKGEMLYCDAKAGLLGGGTKAHRKRKDELLGSREDAQKVVERFLSRARDATAIRGGQRREEEKNSMVNAGKVDEELEEEEADGQRGAVATFNGWLRTPASLARFDLHGRTTSVQ</sequence>
<dbReference type="GO" id="GO:0006382">
    <property type="term" value="P:adenosine to inosine editing"/>
    <property type="evidence" value="ECO:0007669"/>
    <property type="project" value="TreeGrafter"/>
</dbReference>